<keyword evidence="6 11" id="KW-0812">Transmembrane</keyword>
<dbReference type="RefSeq" id="WP_257085938.1">
    <property type="nucleotide sequence ID" value="NZ_CP102097.1"/>
</dbReference>
<comment type="similarity">
    <text evidence="3 11">Belongs to the membrane-bound acyltransferase family.</text>
</comment>
<evidence type="ECO:0000256" key="5">
    <source>
        <dbReference type="ARBA" id="ARBA00022679"/>
    </source>
</evidence>
<keyword evidence="14" id="KW-1185">Reference proteome</keyword>
<keyword evidence="4 11" id="KW-1003">Cell membrane</keyword>
<feature type="transmembrane region" description="Helical" evidence="12">
    <location>
        <begin position="422"/>
        <end position="446"/>
    </location>
</feature>
<keyword evidence="11" id="KW-0997">Cell inner membrane</keyword>
<sequence>MISLVFYFLPNWLHSHIIVASILVNFVISKYVQKTGPSAKYFLILGIIYNLAVIGYYKYSFFFGEIFYYLTDVDMGLTKFILPVGISFYTFQQIAYLVDCYKEKDVNYSFWHYSLFVTFFPQLIAGPIVHHKELLPQIMRLKNLGFNAEWFAAGAFIFIIGLAKKLLLADNLEVLATEVFSHADKGEYIGTFTAWVGALSYTLQLYFDFSAYSDMAIGLGLMFGIRLPINFLSPYKSESIVEFWRRWHITLSTFLRDYLYIPLGGNRNGSIGRYRNLMLTMLIGGLWHGAGFNFIIWGGLHGFYLMANHAFQSATRNLNLSSFKPFFVLVTLFFVVIAWVFFRAETLNGALTITSQMLNFSPSGTESIEVQPYMLLLIGFGFFITQFTPNVSQMFNYQGWKTPDGWQPITIFLDKFKLRKGAIAYISCLLAASLMFMAQPTVFIYFNF</sequence>
<evidence type="ECO:0000256" key="6">
    <source>
        <dbReference type="ARBA" id="ARBA00022692"/>
    </source>
</evidence>
<dbReference type="PIRSF" id="PIRSF500217">
    <property type="entry name" value="AlgI"/>
    <property type="match status" value="1"/>
</dbReference>
<evidence type="ECO:0000256" key="3">
    <source>
        <dbReference type="ARBA" id="ARBA00010323"/>
    </source>
</evidence>
<evidence type="ECO:0000256" key="10">
    <source>
        <dbReference type="ARBA" id="ARBA00023315"/>
    </source>
</evidence>
<name>A0ABY5LLF7_9VIBR</name>
<reference evidence="13" key="1">
    <citation type="submission" date="2022-07" db="EMBL/GenBank/DDBJ databases">
        <title>Complete genome of Vibrio japonicus strain JCM 31412T and phylogenomic assessment of the Nereis clade of the genus Vibrio.</title>
        <authorList>
            <person name="Shlafstein M.D."/>
            <person name="Emsley S.A."/>
            <person name="Ushijima B."/>
            <person name="Videau P."/>
            <person name="Saw J.H."/>
        </authorList>
    </citation>
    <scope>NUCLEOTIDE SEQUENCE</scope>
    <source>
        <strain evidence="13">JCM 31412</strain>
    </source>
</reference>
<feature type="transmembrane region" description="Helical" evidence="12">
    <location>
        <begin position="110"/>
        <end position="130"/>
    </location>
</feature>
<dbReference type="Proteomes" id="UP001058602">
    <property type="component" value="Chromosome 2"/>
</dbReference>
<dbReference type="EMBL" id="CP102097">
    <property type="protein sequence ID" value="UUM32276.1"/>
    <property type="molecule type" value="Genomic_DNA"/>
</dbReference>
<comment type="subcellular location">
    <subcellularLocation>
        <location evidence="11">Cell inner membrane</location>
    </subcellularLocation>
    <subcellularLocation>
        <location evidence="1">Cell membrane</location>
        <topology evidence="1">Multi-pass membrane protein</topology>
    </subcellularLocation>
</comment>
<keyword evidence="9 11" id="KW-0472">Membrane</keyword>
<keyword evidence="8 12" id="KW-1133">Transmembrane helix</keyword>
<feature type="transmembrane region" description="Helical" evidence="12">
    <location>
        <begin position="41"/>
        <end position="60"/>
    </location>
</feature>
<organism evidence="13 14">
    <name type="scientific">Vibrio japonicus</name>
    <dbReference type="NCBI Taxonomy" id="1824638"/>
    <lineage>
        <taxon>Bacteria</taxon>
        <taxon>Pseudomonadati</taxon>
        <taxon>Pseudomonadota</taxon>
        <taxon>Gammaproteobacteria</taxon>
        <taxon>Vibrionales</taxon>
        <taxon>Vibrionaceae</taxon>
        <taxon>Vibrio</taxon>
    </lineage>
</organism>
<evidence type="ECO:0000256" key="7">
    <source>
        <dbReference type="ARBA" id="ARBA00022841"/>
    </source>
</evidence>
<feature type="transmembrane region" description="Helical" evidence="12">
    <location>
        <begin position="326"/>
        <end position="342"/>
    </location>
</feature>
<evidence type="ECO:0000313" key="14">
    <source>
        <dbReference type="Proteomes" id="UP001058602"/>
    </source>
</evidence>
<accession>A0ABY5LLF7</accession>
<feature type="transmembrane region" description="Helical" evidence="12">
    <location>
        <begin position="150"/>
        <end position="167"/>
    </location>
</feature>
<feature type="transmembrane region" description="Helical" evidence="12">
    <location>
        <begin position="285"/>
        <end position="305"/>
    </location>
</feature>
<comment type="pathway">
    <text evidence="2 11">Glycan biosynthesis; alginate biosynthesis.</text>
</comment>
<evidence type="ECO:0000256" key="4">
    <source>
        <dbReference type="ARBA" id="ARBA00022475"/>
    </source>
</evidence>
<feature type="transmembrane region" description="Helical" evidence="12">
    <location>
        <begin position="12"/>
        <end position="29"/>
    </location>
</feature>
<dbReference type="PIRSF" id="PIRSF016636">
    <property type="entry name" value="AlgI_DltB"/>
    <property type="match status" value="1"/>
</dbReference>
<dbReference type="PANTHER" id="PTHR13285">
    <property type="entry name" value="ACYLTRANSFERASE"/>
    <property type="match status" value="1"/>
</dbReference>
<proteinExistence type="inferred from homology"/>
<evidence type="ECO:0000256" key="2">
    <source>
        <dbReference type="ARBA" id="ARBA00005182"/>
    </source>
</evidence>
<keyword evidence="7 11" id="KW-0016">Alginate biosynthesis</keyword>
<feature type="transmembrane region" description="Helical" evidence="12">
    <location>
        <begin position="80"/>
        <end position="98"/>
    </location>
</feature>
<keyword evidence="10 11" id="KW-0012">Acyltransferase</keyword>
<evidence type="ECO:0000256" key="12">
    <source>
        <dbReference type="SAM" id="Phobius"/>
    </source>
</evidence>
<evidence type="ECO:0000256" key="11">
    <source>
        <dbReference type="PIRNR" id="PIRNR016636"/>
    </source>
</evidence>
<evidence type="ECO:0000256" key="1">
    <source>
        <dbReference type="ARBA" id="ARBA00004651"/>
    </source>
</evidence>
<evidence type="ECO:0000313" key="13">
    <source>
        <dbReference type="EMBL" id="UUM32276.1"/>
    </source>
</evidence>
<protein>
    <recommendedName>
        <fullName evidence="11">Probable alginate O-acetylase</fullName>
        <ecNumber evidence="11">2.3.1.-</ecNumber>
    </recommendedName>
</protein>
<evidence type="ECO:0000256" key="9">
    <source>
        <dbReference type="ARBA" id="ARBA00023136"/>
    </source>
</evidence>
<dbReference type="InterPro" id="IPR004299">
    <property type="entry name" value="MBOAT_fam"/>
</dbReference>
<dbReference type="EC" id="2.3.1.-" evidence="11"/>
<dbReference type="InterPro" id="IPR024194">
    <property type="entry name" value="Ac/AlaTfrase_AlgI/DltB"/>
</dbReference>
<dbReference type="InterPro" id="IPR028362">
    <property type="entry name" value="AlgI"/>
</dbReference>
<dbReference type="Pfam" id="PF03062">
    <property type="entry name" value="MBOAT"/>
    <property type="match status" value="1"/>
</dbReference>
<gene>
    <name evidence="13" type="ORF">NP165_18505</name>
</gene>
<dbReference type="InterPro" id="IPR051085">
    <property type="entry name" value="MB_O-acyltransferase"/>
</dbReference>
<evidence type="ECO:0000256" key="8">
    <source>
        <dbReference type="ARBA" id="ARBA00022989"/>
    </source>
</evidence>
<feature type="transmembrane region" description="Helical" evidence="12">
    <location>
        <begin position="370"/>
        <end position="388"/>
    </location>
</feature>
<feature type="transmembrane region" description="Helical" evidence="12">
    <location>
        <begin position="188"/>
        <end position="209"/>
    </location>
</feature>
<keyword evidence="5 11" id="KW-0808">Transferase</keyword>
<dbReference type="PANTHER" id="PTHR13285:SF23">
    <property type="entry name" value="TEICHOIC ACID D-ALANYLTRANSFERASE"/>
    <property type="match status" value="1"/>
</dbReference>